<proteinExistence type="predicted"/>
<dbReference type="InterPro" id="IPR024983">
    <property type="entry name" value="CHAT_dom"/>
</dbReference>
<name>A0A2R4SWF1_9ACTN</name>
<feature type="region of interest" description="Disordered" evidence="1">
    <location>
        <begin position="406"/>
        <end position="426"/>
    </location>
</feature>
<keyword evidence="4" id="KW-1185">Reference proteome</keyword>
<dbReference type="KEGG" id="slk:SLUN_02050"/>
<dbReference type="GeneID" id="55654060"/>
<dbReference type="OrthoDB" id="3206999at2"/>
<feature type="domain" description="CHAT" evidence="2">
    <location>
        <begin position="787"/>
        <end position="1073"/>
    </location>
</feature>
<gene>
    <name evidence="3" type="ORF">SLUN_02050</name>
</gene>
<evidence type="ECO:0000313" key="3">
    <source>
        <dbReference type="EMBL" id="AVZ71199.1"/>
    </source>
</evidence>
<evidence type="ECO:0000313" key="4">
    <source>
        <dbReference type="Proteomes" id="UP000244201"/>
    </source>
</evidence>
<dbReference type="Pfam" id="PF12770">
    <property type="entry name" value="CHAT"/>
    <property type="match status" value="1"/>
</dbReference>
<feature type="compositionally biased region" description="Basic and acidic residues" evidence="1">
    <location>
        <begin position="406"/>
        <end position="419"/>
    </location>
</feature>
<organism evidence="3 4">
    <name type="scientific">Streptomyces lunaelactis</name>
    <dbReference type="NCBI Taxonomy" id="1535768"/>
    <lineage>
        <taxon>Bacteria</taxon>
        <taxon>Bacillati</taxon>
        <taxon>Actinomycetota</taxon>
        <taxon>Actinomycetes</taxon>
        <taxon>Kitasatosporales</taxon>
        <taxon>Streptomycetaceae</taxon>
        <taxon>Streptomyces</taxon>
    </lineage>
</organism>
<accession>A0A2R4SWF1</accession>
<dbReference type="RefSeq" id="WP_108146891.1">
    <property type="nucleotide sequence ID" value="NZ_CP026304.1"/>
</dbReference>
<evidence type="ECO:0000256" key="1">
    <source>
        <dbReference type="SAM" id="MobiDB-lite"/>
    </source>
</evidence>
<dbReference type="AlphaFoldDB" id="A0A2R4SWF1"/>
<evidence type="ECO:0000259" key="2">
    <source>
        <dbReference type="Pfam" id="PF12770"/>
    </source>
</evidence>
<dbReference type="InterPro" id="IPR011990">
    <property type="entry name" value="TPR-like_helical_dom_sf"/>
</dbReference>
<sequence length="1074" mass="114974">MQPTPEAVAAVAWLYQYRALAVGEIAGEDAQLAFALFGKVAGVLPRELPPHVAQLIALGQAGPGHPIHRLSQTVVEAEHLLEGSETSGDPLMLDRAIGMLTDAAETWPEGSARRHEVLGLLGRALRRRYAFEPTQMWRLERAVAVLKDAVEATPAGDLTGHMHAHNLCSACLDRYEATGDLRDLDAAEQASSEALRLIVGGDSQRPRLLTQRADVLRSRTSAGGEFGLLGEAADLCREAVRTVLPDNPAALPVHAMAASVLSDWYVYTHDPVVLDEAIRSASNAVTGIPEEDDRHSALACHGRLLMLRAQRTGDLADHDAAERALAAAVGVLPPGHSARTAYLGDLADALYERHRTFGDESCLRAALDHARCAVDSSAEGGTANPALLDTLGRILVRCYDTTGDPRDLDSGVERLRQAEEQSPPGSRMRALALLHLGNGLMQQAALVVAAARRNQMHAEAMTAMKEALQTLPPGPDSLLALNNLGTLARRQREEDRKDGQYTAQRIFRDILSSTAKDDQAHQLAALNLALSLLDEHEAVPDGDRSLQEAEELLRTAQRDRMPGQHSYPTVVCALARCLSLRSAPSGRRGPDAEAVALLRSVMDARGGCPVYSRVSAAVQLGGLFADVDEWAQAQRAYAEGLDLLTDAVTASQGRSAQEHGLGTFFGLASHAAACAIGAGDPVRAVELLERGRGLLLPADARPASAGTGGLLATGGRTIAIVNVSRHRCDALLVSGGAVTVVPLPRLSHATLIRQAATFLWAVQRAQDPGCRPEERYKAHRVAVPGVLRWLWHSTVRPVLDSLGLTGPPANGMPWPRVWWCPTGMMSFLPLHAAGEHRSLYDGSAGDGALDRVVSSYTPTLRTLGVAAGRAAVVRAPEDGDLLVAAPQTPGTPELPQVPHEMSKIRGHHPGSTFLLGAEATKERILVAIQQHSWFHFAGHGVQNVEVADSAHLLPHDYCGGGRRIDLSDLGQLRLDKAQLAFLSACRTAVGQLTLADEHAHVAGLLQSVGFPHVIATQWTVRDGVAAAVSAEFYQAAARRGRAFDPASALHEAMREVRRSHPEPYLWAPFVHFGP</sequence>
<dbReference type="Gene3D" id="1.25.40.10">
    <property type="entry name" value="Tetratricopeptide repeat domain"/>
    <property type="match status" value="2"/>
</dbReference>
<reference evidence="3 4" key="1">
    <citation type="submission" date="2018-01" db="EMBL/GenBank/DDBJ databases">
        <title>Complete genome sequence of Streptomyces lunaelactis MM109T, a Ferroverdin A producer isolated from cave moonmilk deposits.</title>
        <authorList>
            <person name="Naome A."/>
            <person name="Martinet L."/>
            <person name="Maciejewska M."/>
            <person name="Anderssen S."/>
            <person name="Adam D."/>
            <person name="Tenconi E."/>
            <person name="Deflandre B."/>
            <person name="Arguelles-Arias A."/>
            <person name="Calusinska M."/>
            <person name="Copieters W."/>
            <person name="Karim L."/>
            <person name="Hanikenne M."/>
            <person name="Baurain D."/>
            <person name="van Wezel G."/>
            <person name="Smargiasso N."/>
            <person name="de Pauw E."/>
            <person name="Delfosse P."/>
            <person name="Rigali S."/>
        </authorList>
    </citation>
    <scope>NUCLEOTIDE SEQUENCE [LARGE SCALE GENOMIC DNA]</scope>
    <source>
        <strain evidence="3 4">MM109</strain>
    </source>
</reference>
<dbReference type="EMBL" id="CP026304">
    <property type="protein sequence ID" value="AVZ71199.1"/>
    <property type="molecule type" value="Genomic_DNA"/>
</dbReference>
<dbReference type="Proteomes" id="UP000244201">
    <property type="component" value="Chromosome"/>
</dbReference>
<protein>
    <recommendedName>
        <fullName evidence="2">CHAT domain-containing protein</fullName>
    </recommendedName>
</protein>